<evidence type="ECO:0000259" key="12">
    <source>
        <dbReference type="PROSITE" id="PS51712"/>
    </source>
</evidence>
<protein>
    <recommendedName>
        <fullName evidence="2 9">GTPase Der</fullName>
    </recommendedName>
    <alternativeName>
        <fullName evidence="7 9">GTP-binding protein EngA</fullName>
    </alternativeName>
</protein>
<evidence type="ECO:0000313" key="14">
    <source>
        <dbReference type="Proteomes" id="UP000199309"/>
    </source>
</evidence>
<dbReference type="GO" id="GO:0042254">
    <property type="term" value="P:ribosome biogenesis"/>
    <property type="evidence" value="ECO:0007669"/>
    <property type="project" value="UniProtKB-KW"/>
</dbReference>
<evidence type="ECO:0000256" key="11">
    <source>
        <dbReference type="RuleBase" id="RU004481"/>
    </source>
</evidence>
<evidence type="ECO:0000256" key="7">
    <source>
        <dbReference type="ARBA" id="ARBA00032345"/>
    </source>
</evidence>
<keyword evidence="14" id="KW-1185">Reference proteome</keyword>
<feature type="binding site" evidence="9">
    <location>
        <begin position="231"/>
        <end position="235"/>
    </location>
    <ligand>
        <name>GTP</name>
        <dbReference type="ChEBI" id="CHEBI:37565"/>
        <label>2</label>
    </ligand>
</feature>
<evidence type="ECO:0000256" key="6">
    <source>
        <dbReference type="ARBA" id="ARBA00023134"/>
    </source>
</evidence>
<dbReference type="RefSeq" id="WP_091648633.1">
    <property type="nucleotide sequence ID" value="NZ_FNHQ01000007.1"/>
</dbReference>
<dbReference type="FunFam" id="3.30.300.20:FF:000004">
    <property type="entry name" value="GTPase Der"/>
    <property type="match status" value="1"/>
</dbReference>
<sequence>MYKPLVAVVGRPNVGKSTLFNAIVKKRISIVEDIPGVTRDRIYFDAEWLGHEFTMIDTGGIEFIDSDSNIFTSMRYQAELAIHEADVILYVVDGKMGIQPQDQEIANILRSSGKPIILVVNKIDSIEQEVNIYEFYSLGLGDPIGVSAVNLMNLGDLLDQVLEYIGKTPVEEDAEDAIHIALIGRPNVGKSSLTNALLGQERVIVSNIPGTTRDSIDTHWQHEGTEFVLIDTAGMRRKGKIDIPVERYSVIRALRAVDRCDVAVLVLDATEGVTEQDKKIAGYAHEAGKGSIIVVNKWDLIDKDSKTSDKFSEDIRRELVFMQYAPILYASALTKQRIHRLADLVKFVSEQQNMRVSTSVLNELISDAQLINPPPAKNGHPLRIYYMTQASVKPPTFVLFVNDPQLMHFSYLRFLENKLRETFGFEGTPIHLILRGKKDGDPE</sequence>
<evidence type="ECO:0000256" key="4">
    <source>
        <dbReference type="ARBA" id="ARBA00022737"/>
    </source>
</evidence>
<dbReference type="InterPro" id="IPR031166">
    <property type="entry name" value="G_ENGA"/>
</dbReference>
<dbReference type="InterPro" id="IPR016484">
    <property type="entry name" value="GTPase_Der"/>
</dbReference>
<dbReference type="FunFam" id="3.40.50.300:FF:000057">
    <property type="entry name" value="GTPase Der"/>
    <property type="match status" value="1"/>
</dbReference>
<feature type="binding site" evidence="9">
    <location>
        <begin position="10"/>
        <end position="17"/>
    </location>
    <ligand>
        <name>GTP</name>
        <dbReference type="ChEBI" id="CHEBI:37565"/>
        <label>1</label>
    </ligand>
</feature>
<feature type="domain" description="EngA-type G" evidence="12">
    <location>
        <begin position="178"/>
        <end position="353"/>
    </location>
</feature>
<dbReference type="STRING" id="349095.SAMN05660299_00946"/>
<proteinExistence type="inferred from homology"/>
<reference evidence="13 14" key="1">
    <citation type="submission" date="2016-10" db="EMBL/GenBank/DDBJ databases">
        <authorList>
            <person name="de Groot N.N."/>
        </authorList>
    </citation>
    <scope>NUCLEOTIDE SEQUENCE [LARGE SCALE GENOMIC DNA]</scope>
    <source>
        <strain evidence="13 14">DSM 16981</strain>
    </source>
</reference>
<evidence type="ECO:0000256" key="3">
    <source>
        <dbReference type="ARBA" id="ARBA00022517"/>
    </source>
</evidence>
<comment type="function">
    <text evidence="8 9 11">GTPase that plays an essential role in the late steps of ribosome biogenesis.</text>
</comment>
<evidence type="ECO:0000256" key="2">
    <source>
        <dbReference type="ARBA" id="ARBA00020953"/>
    </source>
</evidence>
<dbReference type="CDD" id="cd01894">
    <property type="entry name" value="EngA1"/>
    <property type="match status" value="1"/>
</dbReference>
<gene>
    <name evidence="9" type="primary">der</name>
    <name evidence="13" type="ORF">SAMN05660299_00946</name>
</gene>
<dbReference type="PRINTS" id="PR00326">
    <property type="entry name" value="GTP1OBG"/>
</dbReference>
<dbReference type="PROSITE" id="PS51712">
    <property type="entry name" value="G_ENGA"/>
    <property type="match status" value="2"/>
</dbReference>
<keyword evidence="5 9" id="KW-0547">Nucleotide-binding</keyword>
<dbReference type="Pfam" id="PF14714">
    <property type="entry name" value="KH_dom-like"/>
    <property type="match status" value="1"/>
</dbReference>
<dbReference type="SMART" id="SM00382">
    <property type="entry name" value="AAA"/>
    <property type="match status" value="2"/>
</dbReference>
<comment type="similarity">
    <text evidence="1 9 10 11">Belongs to the TRAFAC class TrmE-Era-EngA-EngB-Septin-like GTPase superfamily. EngA (Der) GTPase family.</text>
</comment>
<feature type="binding site" evidence="9">
    <location>
        <begin position="184"/>
        <end position="191"/>
    </location>
    <ligand>
        <name>GTP</name>
        <dbReference type="ChEBI" id="CHEBI:37565"/>
        <label>2</label>
    </ligand>
</feature>
<keyword evidence="4 11" id="KW-0677">Repeat</keyword>
<dbReference type="Proteomes" id="UP000199309">
    <property type="component" value="Unassembled WGS sequence"/>
</dbReference>
<name>A0A1G9THC5_9FIRM</name>
<dbReference type="InterPro" id="IPR003593">
    <property type="entry name" value="AAA+_ATPase"/>
</dbReference>
<dbReference type="SUPFAM" id="SSF52540">
    <property type="entry name" value="P-loop containing nucleoside triphosphate hydrolases"/>
    <property type="match status" value="2"/>
</dbReference>
<dbReference type="InterPro" id="IPR006073">
    <property type="entry name" value="GTP-bd"/>
</dbReference>
<dbReference type="GO" id="GO:0043022">
    <property type="term" value="F:ribosome binding"/>
    <property type="evidence" value="ECO:0007669"/>
    <property type="project" value="TreeGrafter"/>
</dbReference>
<dbReference type="Gene3D" id="3.30.300.20">
    <property type="match status" value="1"/>
</dbReference>
<evidence type="ECO:0000256" key="9">
    <source>
        <dbReference type="HAMAP-Rule" id="MF_00195"/>
    </source>
</evidence>
<dbReference type="InterPro" id="IPR015946">
    <property type="entry name" value="KH_dom-like_a/b"/>
</dbReference>
<keyword evidence="6 9" id="KW-0342">GTP-binding</keyword>
<dbReference type="Pfam" id="PF01926">
    <property type="entry name" value="MMR_HSR1"/>
    <property type="match status" value="2"/>
</dbReference>
<dbReference type="GO" id="GO:0005525">
    <property type="term" value="F:GTP binding"/>
    <property type="evidence" value="ECO:0007669"/>
    <property type="project" value="UniProtKB-UniRule"/>
</dbReference>
<dbReference type="FunFam" id="3.40.50.300:FF:000040">
    <property type="entry name" value="GTPase Der"/>
    <property type="match status" value="1"/>
</dbReference>
<dbReference type="PANTHER" id="PTHR43834:SF6">
    <property type="entry name" value="GTPASE DER"/>
    <property type="match status" value="1"/>
</dbReference>
<dbReference type="InterPro" id="IPR005225">
    <property type="entry name" value="Small_GTP-bd"/>
</dbReference>
<feature type="domain" description="EngA-type G" evidence="12">
    <location>
        <begin position="4"/>
        <end position="169"/>
    </location>
</feature>
<dbReference type="InterPro" id="IPR032859">
    <property type="entry name" value="KH_dom-like"/>
</dbReference>
<dbReference type="NCBIfam" id="TIGR00231">
    <property type="entry name" value="small_GTP"/>
    <property type="match status" value="2"/>
</dbReference>
<evidence type="ECO:0000256" key="5">
    <source>
        <dbReference type="ARBA" id="ARBA00022741"/>
    </source>
</evidence>
<accession>A0A1G9THC5</accession>
<evidence type="ECO:0000256" key="8">
    <source>
        <dbReference type="ARBA" id="ARBA00053470"/>
    </source>
</evidence>
<dbReference type="InterPro" id="IPR027417">
    <property type="entry name" value="P-loop_NTPase"/>
</dbReference>
<feature type="binding site" evidence="9">
    <location>
        <begin position="121"/>
        <end position="124"/>
    </location>
    <ligand>
        <name>GTP</name>
        <dbReference type="ChEBI" id="CHEBI:37565"/>
        <label>1</label>
    </ligand>
</feature>
<evidence type="ECO:0000313" key="13">
    <source>
        <dbReference type="EMBL" id="SDM47179.1"/>
    </source>
</evidence>
<dbReference type="AlphaFoldDB" id="A0A1G9THC5"/>
<dbReference type="PIRSF" id="PIRSF006485">
    <property type="entry name" value="GTP-binding_EngA"/>
    <property type="match status" value="1"/>
</dbReference>
<dbReference type="EMBL" id="FNHQ01000007">
    <property type="protein sequence ID" value="SDM47179.1"/>
    <property type="molecule type" value="Genomic_DNA"/>
</dbReference>
<dbReference type="NCBIfam" id="TIGR03594">
    <property type="entry name" value="GTPase_EngA"/>
    <property type="match status" value="1"/>
</dbReference>
<feature type="binding site" evidence="9">
    <location>
        <begin position="57"/>
        <end position="61"/>
    </location>
    <ligand>
        <name>GTP</name>
        <dbReference type="ChEBI" id="CHEBI:37565"/>
        <label>1</label>
    </ligand>
</feature>
<dbReference type="PANTHER" id="PTHR43834">
    <property type="entry name" value="GTPASE DER"/>
    <property type="match status" value="1"/>
</dbReference>
<evidence type="ECO:0000256" key="1">
    <source>
        <dbReference type="ARBA" id="ARBA00008279"/>
    </source>
</evidence>
<evidence type="ECO:0000256" key="10">
    <source>
        <dbReference type="PROSITE-ProRule" id="PRU01049"/>
    </source>
</evidence>
<dbReference type="HAMAP" id="MF_00195">
    <property type="entry name" value="GTPase_Der"/>
    <property type="match status" value="1"/>
</dbReference>
<organism evidence="13 14">
    <name type="scientific">Megasphaera paucivorans</name>
    <dbReference type="NCBI Taxonomy" id="349095"/>
    <lineage>
        <taxon>Bacteria</taxon>
        <taxon>Bacillati</taxon>
        <taxon>Bacillota</taxon>
        <taxon>Negativicutes</taxon>
        <taxon>Veillonellales</taxon>
        <taxon>Veillonellaceae</taxon>
        <taxon>Megasphaera</taxon>
    </lineage>
</organism>
<comment type="subunit">
    <text evidence="9">Associates with the 50S ribosomal subunit.</text>
</comment>
<dbReference type="CDD" id="cd01895">
    <property type="entry name" value="EngA2"/>
    <property type="match status" value="1"/>
</dbReference>
<feature type="binding site" evidence="9">
    <location>
        <begin position="296"/>
        <end position="299"/>
    </location>
    <ligand>
        <name>GTP</name>
        <dbReference type="ChEBI" id="CHEBI:37565"/>
        <label>2</label>
    </ligand>
</feature>
<keyword evidence="3 9" id="KW-0690">Ribosome biogenesis</keyword>
<dbReference type="Gene3D" id="3.40.50.300">
    <property type="entry name" value="P-loop containing nucleotide triphosphate hydrolases"/>
    <property type="match status" value="2"/>
</dbReference>
<dbReference type="OrthoDB" id="9805918at2"/>